<dbReference type="Proteomes" id="UP001476798">
    <property type="component" value="Unassembled WGS sequence"/>
</dbReference>
<organism evidence="1 2">
    <name type="scientific">Goodea atripinnis</name>
    <dbReference type="NCBI Taxonomy" id="208336"/>
    <lineage>
        <taxon>Eukaryota</taxon>
        <taxon>Metazoa</taxon>
        <taxon>Chordata</taxon>
        <taxon>Craniata</taxon>
        <taxon>Vertebrata</taxon>
        <taxon>Euteleostomi</taxon>
        <taxon>Actinopterygii</taxon>
        <taxon>Neopterygii</taxon>
        <taxon>Teleostei</taxon>
        <taxon>Neoteleostei</taxon>
        <taxon>Acanthomorphata</taxon>
        <taxon>Ovalentaria</taxon>
        <taxon>Atherinomorphae</taxon>
        <taxon>Cyprinodontiformes</taxon>
        <taxon>Goodeidae</taxon>
        <taxon>Goodea</taxon>
    </lineage>
</organism>
<protein>
    <submittedName>
        <fullName evidence="1">Uncharacterized protein</fullName>
    </submittedName>
</protein>
<gene>
    <name evidence="1" type="ORF">GOODEAATRI_018134</name>
</gene>
<name>A0ABV0PPQ0_9TELE</name>
<comment type="caution">
    <text evidence="1">The sequence shown here is derived from an EMBL/GenBank/DDBJ whole genome shotgun (WGS) entry which is preliminary data.</text>
</comment>
<evidence type="ECO:0000313" key="1">
    <source>
        <dbReference type="EMBL" id="MEQ2185439.1"/>
    </source>
</evidence>
<evidence type="ECO:0000313" key="2">
    <source>
        <dbReference type="Proteomes" id="UP001476798"/>
    </source>
</evidence>
<keyword evidence="2" id="KW-1185">Reference proteome</keyword>
<sequence>MDGDAALTHTPLCTITGSWFQATLNYVENAGLLLQLHFPGSVRVEFYLSSLFMLESRDQRCSGQISSNNEHFPPNRDQWLKMLPGSGSCCSSATGSLVPPPFYGPGRP</sequence>
<accession>A0ABV0PPQ0</accession>
<proteinExistence type="predicted"/>
<dbReference type="EMBL" id="JAHRIO010081487">
    <property type="protein sequence ID" value="MEQ2185439.1"/>
    <property type="molecule type" value="Genomic_DNA"/>
</dbReference>
<reference evidence="1 2" key="1">
    <citation type="submission" date="2021-06" db="EMBL/GenBank/DDBJ databases">
        <authorList>
            <person name="Palmer J.M."/>
        </authorList>
    </citation>
    <scope>NUCLEOTIDE SEQUENCE [LARGE SCALE GENOMIC DNA]</scope>
    <source>
        <strain evidence="1 2">GA_2019</strain>
        <tissue evidence="1">Muscle</tissue>
    </source>
</reference>